<dbReference type="InterPro" id="IPR013517">
    <property type="entry name" value="FG-GAP"/>
</dbReference>
<accession>A0A0F9W4Q4</accession>
<dbReference type="PANTHER" id="PTHR44103">
    <property type="entry name" value="PROPROTEIN CONVERTASE P"/>
    <property type="match status" value="1"/>
</dbReference>
<sequence>MKGTTFLAATCALTVVLAVTSGALAIDFGPEQIIQAGGSDIVVQRYATPMFEDWNNDGLKDLIIGEGTAAIGKVRIYLNGGSAGAPVFNTFFYAQAGGSDLEVTSLGCLPACPRIADWDNDGRKDLIVGLNDGRVQVYLNVNTDAAPSFDAGSLIQVGPAGSKVDLDVGSRAVVDLVDWNNDSLMDLVIGDMGSRFRIYLNEGTPGSPDFLGYSFAQDGGGDLFVPGGRSAPSLIDLDGDGKKDLLSGNTYGELYFYSNVGTDAAPSFLGWEYATSEGTVIDIDLPWDDRVRSRPVVLDWNDDGLLDVLVGAGDGLDGKVFLYQGVPEPTTMALLAASGVALLRRRR</sequence>
<keyword evidence="1" id="KW-0732">Signal</keyword>
<name>A0A0F9W4Q4_9ZZZZ</name>
<proteinExistence type="predicted"/>
<dbReference type="InterPro" id="IPR028994">
    <property type="entry name" value="Integrin_alpha_N"/>
</dbReference>
<dbReference type="PANTHER" id="PTHR44103:SF1">
    <property type="entry name" value="PROPROTEIN CONVERTASE P"/>
    <property type="match status" value="1"/>
</dbReference>
<protein>
    <recommendedName>
        <fullName evidence="2">Ice-binding protein C-terminal domain-containing protein</fullName>
    </recommendedName>
</protein>
<reference evidence="3" key="1">
    <citation type="journal article" date="2015" name="Nature">
        <title>Complex archaea that bridge the gap between prokaryotes and eukaryotes.</title>
        <authorList>
            <person name="Spang A."/>
            <person name="Saw J.H."/>
            <person name="Jorgensen S.L."/>
            <person name="Zaremba-Niedzwiedzka K."/>
            <person name="Martijn J."/>
            <person name="Lind A.E."/>
            <person name="van Eijk R."/>
            <person name="Schleper C."/>
            <person name="Guy L."/>
            <person name="Ettema T.J."/>
        </authorList>
    </citation>
    <scope>NUCLEOTIDE SEQUENCE</scope>
</reference>
<dbReference type="Gene3D" id="2.130.10.130">
    <property type="entry name" value="Integrin alpha, N-terminal"/>
    <property type="match status" value="2"/>
</dbReference>
<dbReference type="InterPro" id="IPR013424">
    <property type="entry name" value="Ice-binding_C"/>
</dbReference>
<dbReference type="NCBIfam" id="TIGR02595">
    <property type="entry name" value="PEP_CTERM"/>
    <property type="match status" value="1"/>
</dbReference>
<organism evidence="3">
    <name type="scientific">marine sediment metagenome</name>
    <dbReference type="NCBI Taxonomy" id="412755"/>
    <lineage>
        <taxon>unclassified sequences</taxon>
        <taxon>metagenomes</taxon>
        <taxon>ecological metagenomes</taxon>
    </lineage>
</organism>
<dbReference type="Pfam" id="PF13517">
    <property type="entry name" value="FG-GAP_3"/>
    <property type="match status" value="1"/>
</dbReference>
<dbReference type="Pfam" id="PF07589">
    <property type="entry name" value="PEP-CTERM"/>
    <property type="match status" value="1"/>
</dbReference>
<dbReference type="AlphaFoldDB" id="A0A0F9W4Q4"/>
<dbReference type="EMBL" id="LAZR01000003">
    <property type="protein sequence ID" value="KKO11310.1"/>
    <property type="molecule type" value="Genomic_DNA"/>
</dbReference>
<comment type="caution">
    <text evidence="3">The sequence shown here is derived from an EMBL/GenBank/DDBJ whole genome shotgun (WGS) entry which is preliminary data.</text>
</comment>
<gene>
    <name evidence="3" type="ORF">LCGC14_0017900</name>
</gene>
<evidence type="ECO:0000313" key="3">
    <source>
        <dbReference type="EMBL" id="KKO11310.1"/>
    </source>
</evidence>
<feature type="domain" description="Ice-binding protein C-terminal" evidence="2">
    <location>
        <begin position="326"/>
        <end position="347"/>
    </location>
</feature>
<evidence type="ECO:0000256" key="1">
    <source>
        <dbReference type="ARBA" id="ARBA00022729"/>
    </source>
</evidence>
<evidence type="ECO:0000259" key="2">
    <source>
        <dbReference type="Pfam" id="PF07589"/>
    </source>
</evidence>
<dbReference type="SUPFAM" id="SSF69318">
    <property type="entry name" value="Integrin alpha N-terminal domain"/>
    <property type="match status" value="2"/>
</dbReference>